<protein>
    <submittedName>
        <fullName evidence="2">Uncharacterized protein</fullName>
    </submittedName>
</protein>
<dbReference type="EMBL" id="BAAAND010000003">
    <property type="protein sequence ID" value="GAA1576377.1"/>
    <property type="molecule type" value="Genomic_DNA"/>
</dbReference>
<reference evidence="2 3" key="1">
    <citation type="journal article" date="2019" name="Int. J. Syst. Evol. Microbiol.">
        <title>The Global Catalogue of Microorganisms (GCM) 10K type strain sequencing project: providing services to taxonomists for standard genome sequencing and annotation.</title>
        <authorList>
            <consortium name="The Broad Institute Genomics Platform"/>
            <consortium name="The Broad Institute Genome Sequencing Center for Infectious Disease"/>
            <person name="Wu L."/>
            <person name="Ma J."/>
        </authorList>
    </citation>
    <scope>NUCLEOTIDE SEQUENCE [LARGE SCALE GENOMIC DNA]</scope>
    <source>
        <strain evidence="2 3">JCM 14304</strain>
    </source>
</reference>
<comment type="caution">
    <text evidence="2">The sequence shown here is derived from an EMBL/GenBank/DDBJ whole genome shotgun (WGS) entry which is preliminary data.</text>
</comment>
<evidence type="ECO:0000256" key="1">
    <source>
        <dbReference type="SAM" id="MobiDB-lite"/>
    </source>
</evidence>
<gene>
    <name evidence="2" type="ORF">GCM10009742_19980</name>
</gene>
<evidence type="ECO:0000313" key="3">
    <source>
        <dbReference type="Proteomes" id="UP001500190"/>
    </source>
</evidence>
<evidence type="ECO:0000313" key="2">
    <source>
        <dbReference type="EMBL" id="GAA1576377.1"/>
    </source>
</evidence>
<proteinExistence type="predicted"/>
<name>A0ABN2DIE5_9ACTN</name>
<keyword evidence="3" id="KW-1185">Reference proteome</keyword>
<accession>A0ABN2DIE5</accession>
<feature type="region of interest" description="Disordered" evidence="1">
    <location>
        <begin position="56"/>
        <end position="75"/>
    </location>
</feature>
<sequence>MRPVPPCAAARRVRYAAPSAKASLQGSRVALPSAVGPERPMTAALVIAPRDPVPPFATAQRGQGPGSMVEPRELPTGAPWTVRLFTATPDVLLRDTSGPRPRLSGSCH</sequence>
<organism evidence="2 3">
    <name type="scientific">Kribbella karoonensis</name>
    <dbReference type="NCBI Taxonomy" id="324851"/>
    <lineage>
        <taxon>Bacteria</taxon>
        <taxon>Bacillati</taxon>
        <taxon>Actinomycetota</taxon>
        <taxon>Actinomycetes</taxon>
        <taxon>Propionibacteriales</taxon>
        <taxon>Kribbellaceae</taxon>
        <taxon>Kribbella</taxon>
    </lineage>
</organism>
<dbReference type="Proteomes" id="UP001500190">
    <property type="component" value="Unassembled WGS sequence"/>
</dbReference>